<dbReference type="Pfam" id="PF12854">
    <property type="entry name" value="PPR_1"/>
    <property type="match status" value="2"/>
</dbReference>
<dbReference type="RefSeq" id="XP_020553085.1">
    <property type="nucleotide sequence ID" value="XM_020697426.1"/>
</dbReference>
<organism evidence="4 5">
    <name type="scientific">Sesamum indicum</name>
    <name type="common">Oriental sesame</name>
    <name type="synonym">Sesamum orientale</name>
    <dbReference type="NCBI Taxonomy" id="4182"/>
    <lineage>
        <taxon>Eukaryota</taxon>
        <taxon>Viridiplantae</taxon>
        <taxon>Streptophyta</taxon>
        <taxon>Embryophyta</taxon>
        <taxon>Tracheophyta</taxon>
        <taxon>Spermatophyta</taxon>
        <taxon>Magnoliopsida</taxon>
        <taxon>eudicotyledons</taxon>
        <taxon>Gunneridae</taxon>
        <taxon>Pentapetalae</taxon>
        <taxon>asterids</taxon>
        <taxon>lamiids</taxon>
        <taxon>Lamiales</taxon>
        <taxon>Pedaliaceae</taxon>
        <taxon>Sesamum</taxon>
    </lineage>
</organism>
<dbReference type="InterPro" id="IPR051240">
    <property type="entry name" value="Mito_RNA-Proc/Resp"/>
</dbReference>
<dbReference type="GeneID" id="105172864"/>
<dbReference type="Pfam" id="PF13041">
    <property type="entry name" value="PPR_2"/>
    <property type="match status" value="1"/>
</dbReference>
<feature type="repeat" description="PPR" evidence="3">
    <location>
        <begin position="315"/>
        <end position="349"/>
    </location>
</feature>
<evidence type="ECO:0000313" key="4">
    <source>
        <dbReference type="Proteomes" id="UP000504604"/>
    </source>
</evidence>
<dbReference type="AlphaFoldDB" id="A0A8M8V9C4"/>
<comment type="similarity">
    <text evidence="1">Belongs to the PPR family. P subfamily.</text>
</comment>
<dbReference type="GO" id="GO:0003729">
    <property type="term" value="F:mRNA binding"/>
    <property type="evidence" value="ECO:0007669"/>
    <property type="project" value="TreeGrafter"/>
</dbReference>
<dbReference type="InterPro" id="IPR002885">
    <property type="entry name" value="PPR_rpt"/>
</dbReference>
<dbReference type="PROSITE" id="PS51375">
    <property type="entry name" value="PPR"/>
    <property type="match status" value="5"/>
</dbReference>
<feature type="repeat" description="PPR" evidence="3">
    <location>
        <begin position="421"/>
        <end position="455"/>
    </location>
</feature>
<keyword evidence="2" id="KW-0677">Repeat</keyword>
<sequence>MAFLRSMTKIPCHSFYYVPKPSSFSSSPPALSGDALVSAAVSILKHHRSKSRWSNLRSLLTATKDKRLTASQFSEIAVQLRNNAHLAMRFFHFTVDYSLSSHSLYSYATVIHILARSRLKLQAQNLIKSAMSRFPEAQQQVTATPVAILEALIITYRTCASAPFVFDLLVRACLESKKIDIAVEIYAILKSKNVYLRTRTCNFLIESVAKSRGCSAGYNLYREIFYLDVDDVVRNRSSAKGVCPTANTLNVVMIGFYREGLVDKVEEMWQEFASVGCVPNIYSFNVLMAAYCDDGRMKDAMRVWEEMDNRGLNHDAVAYNTVIGGFCGIGEVGRAEEIYREMVMKGVESTCITFEHLINGYCKMGDFDSVTMLYKDMCRKNFCPGSSTVNVIIKSLCDKNKISAASEFYRIAVKKHDVVLEKENYENLMRGLCQEGKIEEALKLQVEMVGKGFRPNLVELEPN</sequence>
<feature type="repeat" description="PPR" evidence="3">
    <location>
        <begin position="280"/>
        <end position="314"/>
    </location>
</feature>
<accession>A0A8M8V9C4</accession>
<dbReference type="Gramene" id="SIN_1004580.t">
    <property type="protein sequence ID" value="SIN_1004580.t.cds1"/>
    <property type="gene ID" value="SIN_1004580"/>
</dbReference>
<dbReference type="Gene3D" id="1.25.40.10">
    <property type="entry name" value="Tetratricopeptide repeat domain"/>
    <property type="match status" value="2"/>
</dbReference>
<dbReference type="Proteomes" id="UP000504604">
    <property type="component" value="Linkage group LG10"/>
</dbReference>
<keyword evidence="4" id="KW-1185">Reference proteome</keyword>
<dbReference type="Pfam" id="PF01535">
    <property type="entry name" value="PPR"/>
    <property type="match status" value="1"/>
</dbReference>
<dbReference type="InterPro" id="IPR011990">
    <property type="entry name" value="TPR-like_helical_dom_sf"/>
</dbReference>
<name>A0A8M8V9C4_SESIN</name>
<feature type="repeat" description="PPR" evidence="3">
    <location>
        <begin position="245"/>
        <end position="279"/>
    </location>
</feature>
<evidence type="ECO:0000256" key="1">
    <source>
        <dbReference type="ARBA" id="ARBA00007626"/>
    </source>
</evidence>
<evidence type="ECO:0000256" key="3">
    <source>
        <dbReference type="PROSITE-ProRule" id="PRU00708"/>
    </source>
</evidence>
<dbReference type="PANTHER" id="PTHR47933">
    <property type="entry name" value="PENTATRICOPEPTIDE REPEAT-CONTAINING PROTEIN 1, MITOCHONDRIAL"/>
    <property type="match status" value="1"/>
</dbReference>
<evidence type="ECO:0000313" key="5">
    <source>
        <dbReference type="RefSeq" id="XP_020553085.1"/>
    </source>
</evidence>
<dbReference type="OrthoDB" id="185373at2759"/>
<proteinExistence type="inferred from homology"/>
<protein>
    <submittedName>
        <fullName evidence="5">Pentatricopeptide repeat-containing protein At2g15980</fullName>
    </submittedName>
</protein>
<feature type="repeat" description="PPR" evidence="3">
    <location>
        <begin position="350"/>
        <end position="384"/>
    </location>
</feature>
<reference evidence="5" key="1">
    <citation type="submission" date="2025-08" db="UniProtKB">
        <authorList>
            <consortium name="RefSeq"/>
        </authorList>
    </citation>
    <scope>IDENTIFICATION</scope>
</reference>
<evidence type="ECO:0000256" key="2">
    <source>
        <dbReference type="ARBA" id="ARBA00022737"/>
    </source>
</evidence>
<dbReference type="PANTHER" id="PTHR47933:SF11">
    <property type="entry name" value="PENTATRICOPEPTIDE REPEAT-CONTAINING PROTEIN 2"/>
    <property type="match status" value="1"/>
</dbReference>
<gene>
    <name evidence="5" type="primary">LOC105172864</name>
</gene>
<dbReference type="KEGG" id="sind:105172864"/>
<dbReference type="NCBIfam" id="TIGR00756">
    <property type="entry name" value="PPR"/>
    <property type="match status" value="5"/>
</dbReference>